<dbReference type="STRING" id="749222.Nitsa_0471"/>
<name>E6X0M1_NITSE</name>
<dbReference type="Pfam" id="PF01025">
    <property type="entry name" value="GrpE"/>
    <property type="match status" value="1"/>
</dbReference>
<reference evidence="14 15" key="1">
    <citation type="journal article" date="2011" name="Stand. Genomic Sci.">
        <title>Complete genome sequence of Nitratifractor salsuginis type strain (E9I37-1).</title>
        <authorList>
            <person name="Anderson I."/>
            <person name="Sikorski J."/>
            <person name="Zeytun A."/>
            <person name="Nolan M."/>
            <person name="Lapidus A."/>
            <person name="Lucas S."/>
            <person name="Hammon N."/>
            <person name="Deshpande S."/>
            <person name="Cheng J.F."/>
            <person name="Tapia R."/>
            <person name="Han C."/>
            <person name="Goodwin L."/>
            <person name="Pitluck S."/>
            <person name="Liolios K."/>
            <person name="Pagani I."/>
            <person name="Ivanova N."/>
            <person name="Huntemann M."/>
            <person name="Mavromatis K."/>
            <person name="Ovchinikova G."/>
            <person name="Pati A."/>
            <person name="Chen A."/>
            <person name="Palaniappan K."/>
            <person name="Land M."/>
            <person name="Hauser L."/>
            <person name="Brambilla E.M."/>
            <person name="Ngatchou-Djao O.D."/>
            <person name="Rohde M."/>
            <person name="Tindall B.J."/>
            <person name="Goker M."/>
            <person name="Detter J.C."/>
            <person name="Woyke T."/>
            <person name="Bristow J."/>
            <person name="Eisen J.A."/>
            <person name="Markowitz V."/>
            <person name="Hugenholtz P."/>
            <person name="Klenk H.P."/>
            <person name="Kyrpides N.C."/>
        </authorList>
    </citation>
    <scope>NUCLEOTIDE SEQUENCE [LARGE SCALE GENOMIC DNA]</scope>
    <source>
        <strain evidence="15">DSM 16511 / JCM 12458 / E9I37-1</strain>
    </source>
</reference>
<dbReference type="AlphaFoldDB" id="E6X0M1"/>
<dbReference type="KEGG" id="nsa:Nitsa_0471"/>
<dbReference type="InterPro" id="IPR009012">
    <property type="entry name" value="GrpE_head"/>
</dbReference>
<dbReference type="NCBIfam" id="NF010747">
    <property type="entry name" value="PRK14149.1"/>
    <property type="match status" value="1"/>
</dbReference>
<keyword evidence="6 10" id="KW-0143">Chaperone</keyword>
<dbReference type="HAMAP" id="MF_01151">
    <property type="entry name" value="GrpE"/>
    <property type="match status" value="1"/>
</dbReference>
<feature type="coiled-coil region" evidence="12">
    <location>
        <begin position="41"/>
        <end position="72"/>
    </location>
</feature>
<evidence type="ECO:0000256" key="10">
    <source>
        <dbReference type="HAMAP-Rule" id="MF_01151"/>
    </source>
</evidence>
<evidence type="ECO:0000256" key="7">
    <source>
        <dbReference type="ARBA" id="ARBA00053401"/>
    </source>
</evidence>
<evidence type="ECO:0000256" key="5">
    <source>
        <dbReference type="ARBA" id="ARBA00023016"/>
    </source>
</evidence>
<dbReference type="HOGENOM" id="CLU_057217_5_2_7"/>
<proteinExistence type="inferred from homology"/>
<dbReference type="RefSeq" id="WP_013553437.1">
    <property type="nucleotide sequence ID" value="NC_014935.1"/>
</dbReference>
<dbReference type="InterPro" id="IPR013805">
    <property type="entry name" value="GrpE_CC"/>
</dbReference>
<dbReference type="GO" id="GO:0005829">
    <property type="term" value="C:cytosol"/>
    <property type="evidence" value="ECO:0007669"/>
    <property type="project" value="TreeGrafter"/>
</dbReference>
<keyword evidence="15" id="KW-1185">Reference proteome</keyword>
<evidence type="ECO:0000256" key="9">
    <source>
        <dbReference type="ARBA" id="ARBA00076414"/>
    </source>
</evidence>
<keyword evidence="4 10" id="KW-0963">Cytoplasm</keyword>
<dbReference type="GO" id="GO:0042803">
    <property type="term" value="F:protein homodimerization activity"/>
    <property type="evidence" value="ECO:0007669"/>
    <property type="project" value="InterPro"/>
</dbReference>
<dbReference type="FunFam" id="2.30.22.10:FF:000001">
    <property type="entry name" value="Protein GrpE"/>
    <property type="match status" value="1"/>
</dbReference>
<dbReference type="EMBL" id="CP002452">
    <property type="protein sequence ID" value="ADV45741.1"/>
    <property type="molecule type" value="Genomic_DNA"/>
</dbReference>
<dbReference type="PANTHER" id="PTHR21237">
    <property type="entry name" value="GRPE PROTEIN"/>
    <property type="match status" value="1"/>
</dbReference>
<dbReference type="CDD" id="cd00446">
    <property type="entry name" value="GrpE"/>
    <property type="match status" value="1"/>
</dbReference>
<evidence type="ECO:0000313" key="15">
    <source>
        <dbReference type="Proteomes" id="UP000008633"/>
    </source>
</evidence>
<protein>
    <recommendedName>
        <fullName evidence="8 10">Protein GrpE</fullName>
    </recommendedName>
    <alternativeName>
        <fullName evidence="9 10">HSP-70 cofactor</fullName>
    </alternativeName>
</protein>
<comment type="function">
    <text evidence="7 10">Participates actively in the response to hyperosmotic and heat shock by preventing the aggregation of stress-denatured proteins, in association with DnaK and GrpE. It is the nucleotide exchange factor for DnaK and may function as a thermosensor. Unfolded proteins bind initially to DnaJ; upon interaction with the DnaJ-bound protein, DnaK hydrolyzes its bound ATP, resulting in the formation of a stable complex. GrpE releases ADP from DnaK; ATP binding to DnaK triggers the release of the substrate protein, thus completing the reaction cycle. Several rounds of ATP-dependent interactions between DnaJ, DnaK and GrpE are required for fully efficient folding.</text>
</comment>
<evidence type="ECO:0000256" key="6">
    <source>
        <dbReference type="ARBA" id="ARBA00023186"/>
    </source>
</evidence>
<dbReference type="GO" id="GO:0000774">
    <property type="term" value="F:adenyl-nucleotide exchange factor activity"/>
    <property type="evidence" value="ECO:0007669"/>
    <property type="project" value="InterPro"/>
</dbReference>
<dbReference type="NCBIfam" id="NF010738">
    <property type="entry name" value="PRK14140.1"/>
    <property type="match status" value="1"/>
</dbReference>
<dbReference type="Gene3D" id="3.90.20.20">
    <property type="match status" value="1"/>
</dbReference>
<comment type="subunit">
    <text evidence="3 10">Homodimer.</text>
</comment>
<feature type="compositionally biased region" description="Basic and acidic residues" evidence="13">
    <location>
        <begin position="7"/>
        <end position="26"/>
    </location>
</feature>
<dbReference type="PRINTS" id="PR00773">
    <property type="entry name" value="GRPEPROTEIN"/>
</dbReference>
<evidence type="ECO:0000313" key="14">
    <source>
        <dbReference type="EMBL" id="ADV45741.1"/>
    </source>
</evidence>
<dbReference type="Proteomes" id="UP000008633">
    <property type="component" value="Chromosome"/>
</dbReference>
<dbReference type="GO" id="GO:0051082">
    <property type="term" value="F:unfolded protein binding"/>
    <property type="evidence" value="ECO:0007669"/>
    <property type="project" value="TreeGrafter"/>
</dbReference>
<gene>
    <name evidence="10" type="primary">grpE</name>
    <name evidence="14" type="ordered locus">Nitsa_0471</name>
</gene>
<dbReference type="GO" id="GO:0006457">
    <property type="term" value="P:protein folding"/>
    <property type="evidence" value="ECO:0007669"/>
    <property type="project" value="InterPro"/>
</dbReference>
<dbReference type="Gene3D" id="2.30.22.10">
    <property type="entry name" value="Head domain of nucleotide exchange factor GrpE"/>
    <property type="match status" value="1"/>
</dbReference>
<accession>E6X0M1</accession>
<evidence type="ECO:0000256" key="1">
    <source>
        <dbReference type="ARBA" id="ARBA00004496"/>
    </source>
</evidence>
<dbReference type="GO" id="GO:0051087">
    <property type="term" value="F:protein-folding chaperone binding"/>
    <property type="evidence" value="ECO:0007669"/>
    <property type="project" value="InterPro"/>
</dbReference>
<keyword evidence="12" id="KW-0175">Coiled coil</keyword>
<evidence type="ECO:0000256" key="12">
    <source>
        <dbReference type="SAM" id="Coils"/>
    </source>
</evidence>
<feature type="region of interest" description="Disordered" evidence="13">
    <location>
        <begin position="1"/>
        <end position="35"/>
    </location>
</feature>
<sequence>MSKKNKRPEESEKKLSREEEKKKNESQEPEELEEFGCEEKLADCQKEVEEYKDRYLRAHADFENMKKRLEKDKSTAVMYANEAFATDLLSVIDTFENALASIDKIQGDEAVEKIKEGIALTYEQLLKVLKKHGVEEIANEGVFDPHVHQVVQQVESDAHEQNEIVHVLQKGYKLRDRVLRPSMVSTKK</sequence>
<evidence type="ECO:0000256" key="2">
    <source>
        <dbReference type="ARBA" id="ARBA00009054"/>
    </source>
</evidence>
<reference evidence="15" key="2">
    <citation type="submission" date="2011-01" db="EMBL/GenBank/DDBJ databases">
        <title>The complete genome of Nitratifractor salsuginis DSM 16511.</title>
        <authorList>
            <consortium name="US DOE Joint Genome Institute (JGI-PGF)"/>
            <person name="Lucas S."/>
            <person name="Copeland A."/>
            <person name="Lapidus A."/>
            <person name="Bruce D."/>
            <person name="Goodwin L."/>
            <person name="Pitluck S."/>
            <person name="Kyrpides N."/>
            <person name="Mavromatis K."/>
            <person name="Ivanova N."/>
            <person name="Mikhailova N."/>
            <person name="Zeytun A."/>
            <person name="Detter J.C."/>
            <person name="Tapia R."/>
            <person name="Han C."/>
            <person name="Land M."/>
            <person name="Hauser L."/>
            <person name="Markowitz V."/>
            <person name="Cheng J.-F."/>
            <person name="Hugenholtz P."/>
            <person name="Woyke T."/>
            <person name="Wu D."/>
            <person name="Tindall B."/>
            <person name="Schuetze A."/>
            <person name="Brambilla E."/>
            <person name="Klenk H.-P."/>
            <person name="Eisen J.A."/>
        </authorList>
    </citation>
    <scope>NUCLEOTIDE SEQUENCE [LARGE SCALE GENOMIC DNA]</scope>
    <source>
        <strain evidence="15">DSM 16511 / JCM 12458 / E9I37-1</strain>
    </source>
</reference>
<organism evidence="14 15">
    <name type="scientific">Nitratifractor salsuginis (strain DSM 16511 / JCM 12458 / E9I37-1)</name>
    <dbReference type="NCBI Taxonomy" id="749222"/>
    <lineage>
        <taxon>Bacteria</taxon>
        <taxon>Pseudomonadati</taxon>
        <taxon>Campylobacterota</taxon>
        <taxon>Epsilonproteobacteria</taxon>
        <taxon>Campylobacterales</taxon>
        <taxon>Sulfurovaceae</taxon>
        <taxon>Nitratifractor</taxon>
    </lineage>
</organism>
<dbReference type="InterPro" id="IPR000740">
    <property type="entry name" value="GrpE"/>
</dbReference>
<evidence type="ECO:0000256" key="11">
    <source>
        <dbReference type="RuleBase" id="RU004478"/>
    </source>
</evidence>
<evidence type="ECO:0000256" key="3">
    <source>
        <dbReference type="ARBA" id="ARBA00011738"/>
    </source>
</evidence>
<dbReference type="PANTHER" id="PTHR21237:SF23">
    <property type="entry name" value="GRPE PROTEIN HOMOLOG, MITOCHONDRIAL"/>
    <property type="match status" value="1"/>
</dbReference>
<keyword evidence="5 10" id="KW-0346">Stress response</keyword>
<dbReference type="SUPFAM" id="SSF51064">
    <property type="entry name" value="Head domain of nucleotide exchange factor GrpE"/>
    <property type="match status" value="1"/>
</dbReference>
<comment type="subcellular location">
    <subcellularLocation>
        <location evidence="1 10">Cytoplasm</location>
    </subcellularLocation>
</comment>
<comment type="similarity">
    <text evidence="2 10 11">Belongs to the GrpE family.</text>
</comment>
<dbReference type="SUPFAM" id="SSF58014">
    <property type="entry name" value="Coiled-coil domain of nucleotide exchange factor GrpE"/>
    <property type="match status" value="1"/>
</dbReference>
<evidence type="ECO:0000256" key="4">
    <source>
        <dbReference type="ARBA" id="ARBA00022490"/>
    </source>
</evidence>
<dbReference type="OrthoDB" id="9789811at2"/>
<dbReference type="eggNOG" id="COG0576">
    <property type="taxonomic scope" value="Bacteria"/>
</dbReference>
<evidence type="ECO:0000256" key="8">
    <source>
        <dbReference type="ARBA" id="ARBA00072274"/>
    </source>
</evidence>
<evidence type="ECO:0000256" key="13">
    <source>
        <dbReference type="SAM" id="MobiDB-lite"/>
    </source>
</evidence>